<feature type="domain" description="IclR-ED" evidence="5">
    <location>
        <begin position="74"/>
        <end position="252"/>
    </location>
</feature>
<gene>
    <name evidence="6" type="ORF">GCM10009727_01210</name>
</gene>
<evidence type="ECO:0000313" key="6">
    <source>
        <dbReference type="EMBL" id="GAA2118289.1"/>
    </source>
</evidence>
<evidence type="ECO:0000256" key="2">
    <source>
        <dbReference type="ARBA" id="ARBA00023125"/>
    </source>
</evidence>
<dbReference type="Gene3D" id="3.30.450.40">
    <property type="match status" value="1"/>
</dbReference>
<feature type="domain" description="HTH iclR-type" evidence="4">
    <location>
        <begin position="12"/>
        <end position="73"/>
    </location>
</feature>
<proteinExistence type="predicted"/>
<dbReference type="Pfam" id="PF01614">
    <property type="entry name" value="IclR_C"/>
    <property type="match status" value="1"/>
</dbReference>
<dbReference type="InterPro" id="IPR014757">
    <property type="entry name" value="Tscrpt_reg_IclR_C"/>
</dbReference>
<evidence type="ECO:0000313" key="7">
    <source>
        <dbReference type="Proteomes" id="UP001501020"/>
    </source>
</evidence>
<keyword evidence="2" id="KW-0238">DNA-binding</keyword>
<dbReference type="PANTHER" id="PTHR30136">
    <property type="entry name" value="HELIX-TURN-HELIX TRANSCRIPTIONAL REGULATOR, ICLR FAMILY"/>
    <property type="match status" value="1"/>
</dbReference>
<evidence type="ECO:0000256" key="3">
    <source>
        <dbReference type="ARBA" id="ARBA00023163"/>
    </source>
</evidence>
<keyword evidence="7" id="KW-1185">Reference proteome</keyword>
<dbReference type="SUPFAM" id="SSF46785">
    <property type="entry name" value="Winged helix' DNA-binding domain"/>
    <property type="match status" value="1"/>
</dbReference>
<protein>
    <submittedName>
        <fullName evidence="6">IclR family transcriptional regulator</fullName>
    </submittedName>
</protein>
<evidence type="ECO:0000259" key="4">
    <source>
        <dbReference type="PROSITE" id="PS51077"/>
    </source>
</evidence>
<dbReference type="PROSITE" id="PS51078">
    <property type="entry name" value="ICLR_ED"/>
    <property type="match status" value="1"/>
</dbReference>
<dbReference type="Pfam" id="PF09339">
    <property type="entry name" value="HTH_IclR"/>
    <property type="match status" value="1"/>
</dbReference>
<dbReference type="InterPro" id="IPR029016">
    <property type="entry name" value="GAF-like_dom_sf"/>
</dbReference>
<dbReference type="PROSITE" id="PS51077">
    <property type="entry name" value="HTH_ICLR"/>
    <property type="match status" value="1"/>
</dbReference>
<dbReference type="InterPro" id="IPR036388">
    <property type="entry name" value="WH-like_DNA-bd_sf"/>
</dbReference>
<dbReference type="SMART" id="SM00346">
    <property type="entry name" value="HTH_ICLR"/>
    <property type="match status" value="1"/>
</dbReference>
<evidence type="ECO:0000256" key="1">
    <source>
        <dbReference type="ARBA" id="ARBA00023015"/>
    </source>
</evidence>
<accession>A0ABN2XWJ2</accession>
<dbReference type="PANTHER" id="PTHR30136:SF35">
    <property type="entry name" value="HTH-TYPE TRANSCRIPTIONAL REGULATOR RV1719"/>
    <property type="match status" value="1"/>
</dbReference>
<organism evidence="6 7">
    <name type="scientific">Actinomadura napierensis</name>
    <dbReference type="NCBI Taxonomy" id="267854"/>
    <lineage>
        <taxon>Bacteria</taxon>
        <taxon>Bacillati</taxon>
        <taxon>Actinomycetota</taxon>
        <taxon>Actinomycetes</taxon>
        <taxon>Streptosporangiales</taxon>
        <taxon>Thermomonosporaceae</taxon>
        <taxon>Actinomadura</taxon>
    </lineage>
</organism>
<dbReference type="InterPro" id="IPR050707">
    <property type="entry name" value="HTH_MetabolicPath_Reg"/>
</dbReference>
<name>A0ABN2XWJ2_9ACTN</name>
<keyword evidence="1" id="KW-0805">Transcription regulation</keyword>
<comment type="caution">
    <text evidence="6">The sequence shown here is derived from an EMBL/GenBank/DDBJ whole genome shotgun (WGS) entry which is preliminary data.</text>
</comment>
<dbReference type="InterPro" id="IPR036390">
    <property type="entry name" value="WH_DNA-bd_sf"/>
</dbReference>
<dbReference type="Gene3D" id="1.10.10.10">
    <property type="entry name" value="Winged helix-like DNA-binding domain superfamily/Winged helix DNA-binding domain"/>
    <property type="match status" value="1"/>
</dbReference>
<dbReference type="SUPFAM" id="SSF55781">
    <property type="entry name" value="GAF domain-like"/>
    <property type="match status" value="1"/>
</dbReference>
<dbReference type="EMBL" id="BAAAMR010000001">
    <property type="protein sequence ID" value="GAA2118289.1"/>
    <property type="molecule type" value="Genomic_DNA"/>
</dbReference>
<sequence length="267" mass="28324">MVGNMAENPVGGQAVRRALDVLLCFRDGGSPMTASGVARRLGLSTSTAHRLAQTLAGAEFLVRDPAARYRIGPAVTELGLLSFHQQGLHRVAPELEHLARVTGTTADLAIRSGDHALLLAGGTVRRTEDGVGLRRPLHSTALGKVLLAWPRPGADDLAGLAPLRPLTGRTIADVDALRAEVERTRAAGHAMNDGESAEGVRTLAVPLLDRAGHARYALALRSTPEVVSDARVPWFLAHAQSCARAMEVLLLSPEDRRGWPGQPGARQ</sequence>
<dbReference type="InterPro" id="IPR005471">
    <property type="entry name" value="Tscrpt_reg_IclR_N"/>
</dbReference>
<reference evidence="6 7" key="1">
    <citation type="journal article" date="2019" name="Int. J. Syst. Evol. Microbiol.">
        <title>The Global Catalogue of Microorganisms (GCM) 10K type strain sequencing project: providing services to taxonomists for standard genome sequencing and annotation.</title>
        <authorList>
            <consortium name="The Broad Institute Genomics Platform"/>
            <consortium name="The Broad Institute Genome Sequencing Center for Infectious Disease"/>
            <person name="Wu L."/>
            <person name="Ma J."/>
        </authorList>
    </citation>
    <scope>NUCLEOTIDE SEQUENCE [LARGE SCALE GENOMIC DNA]</scope>
    <source>
        <strain evidence="6 7">JCM 13850</strain>
    </source>
</reference>
<keyword evidence="3" id="KW-0804">Transcription</keyword>
<dbReference type="Proteomes" id="UP001501020">
    <property type="component" value="Unassembled WGS sequence"/>
</dbReference>
<evidence type="ECO:0000259" key="5">
    <source>
        <dbReference type="PROSITE" id="PS51078"/>
    </source>
</evidence>